<reference evidence="3 4" key="1">
    <citation type="submission" date="2017-11" db="EMBL/GenBank/DDBJ databases">
        <title>Draft genome sequence of Rhizobiales bacterium SY3-13.</title>
        <authorList>
            <person name="Sun C."/>
        </authorList>
    </citation>
    <scope>NUCLEOTIDE SEQUENCE [LARGE SCALE GENOMIC DNA]</scope>
    <source>
        <strain evidence="3 4">SY3-13</strain>
    </source>
</reference>
<dbReference type="Proteomes" id="UP000229498">
    <property type="component" value="Unassembled WGS sequence"/>
</dbReference>
<gene>
    <name evidence="3" type="ORF">CVT23_00865</name>
</gene>
<dbReference type="PANTHER" id="PTHR36698:SF2">
    <property type="entry name" value="MCE_MLAD DOMAIN-CONTAINING PROTEIN"/>
    <property type="match status" value="1"/>
</dbReference>
<evidence type="ECO:0000256" key="1">
    <source>
        <dbReference type="SAM" id="Phobius"/>
    </source>
</evidence>
<keyword evidence="1" id="KW-1133">Transmembrane helix</keyword>
<accession>A0A2M9G7I4</accession>
<proteinExistence type="predicted"/>
<dbReference type="EMBL" id="PHIG01000004">
    <property type="protein sequence ID" value="PJK31636.1"/>
    <property type="molecule type" value="Genomic_DNA"/>
</dbReference>
<comment type="caution">
    <text evidence="3">The sequence shown here is derived from an EMBL/GenBank/DDBJ whole genome shotgun (WGS) entry which is preliminary data.</text>
</comment>
<keyword evidence="1" id="KW-0472">Membrane</keyword>
<organism evidence="3 4">
    <name type="scientific">Minwuia thermotolerans</name>
    <dbReference type="NCBI Taxonomy" id="2056226"/>
    <lineage>
        <taxon>Bacteria</taxon>
        <taxon>Pseudomonadati</taxon>
        <taxon>Pseudomonadota</taxon>
        <taxon>Alphaproteobacteria</taxon>
        <taxon>Minwuiales</taxon>
        <taxon>Minwuiaceae</taxon>
        <taxon>Minwuia</taxon>
    </lineage>
</organism>
<feature type="transmembrane region" description="Helical" evidence="1">
    <location>
        <begin position="7"/>
        <end position="28"/>
    </location>
</feature>
<dbReference type="InterPro" id="IPR003399">
    <property type="entry name" value="Mce/MlaD"/>
</dbReference>
<protein>
    <recommendedName>
        <fullName evidence="2">Mce/MlaD domain-containing protein</fullName>
    </recommendedName>
</protein>
<evidence type="ECO:0000259" key="2">
    <source>
        <dbReference type="Pfam" id="PF02470"/>
    </source>
</evidence>
<evidence type="ECO:0000313" key="3">
    <source>
        <dbReference type="EMBL" id="PJK31636.1"/>
    </source>
</evidence>
<dbReference type="OrthoDB" id="9808689at2"/>
<dbReference type="AlphaFoldDB" id="A0A2M9G7I4"/>
<dbReference type="RefSeq" id="WP_109794461.1">
    <property type="nucleotide sequence ID" value="NZ_PHIG01000004.1"/>
</dbReference>
<evidence type="ECO:0000313" key="4">
    <source>
        <dbReference type="Proteomes" id="UP000229498"/>
    </source>
</evidence>
<keyword evidence="4" id="KW-1185">Reference proteome</keyword>
<feature type="domain" description="Mce/MlaD" evidence="2">
    <location>
        <begin position="40"/>
        <end position="114"/>
    </location>
</feature>
<dbReference type="Pfam" id="PF02470">
    <property type="entry name" value="MlaD"/>
    <property type="match status" value="1"/>
</dbReference>
<sequence length="336" mass="35848">METRASHLLIGSVVLIFTLAFFGFAIWISQAGLDEAKRIYDIYFRGSVAGLSVGGDVRYRGIKVGSVTDIRIDPDDPTQVRTVVEIDEDVPIREGDIATLKLQGITGVAYVNIEGAAAKSPPLTTPPLAPRPIIPSAPSDIERLFSGAPELLSRAIVVTERLADLLGSENQDSIAGILSDLKTVTGTLAGQDMRIDSVLRSLDSSAADIAATMKSARQLVDRSSGVIDDAEETLAVARGAMTGVDQVVTKDARALIGELRQTNRDLGEMMSTLNGLLQNNEEYLSSFANDGLGEFQRFITEARLLIASLSRLTERLEAGGAQSLFGSGGAVVERNQ</sequence>
<keyword evidence="1" id="KW-0812">Transmembrane</keyword>
<dbReference type="PANTHER" id="PTHR36698">
    <property type="entry name" value="BLL5892 PROTEIN"/>
    <property type="match status" value="1"/>
</dbReference>
<name>A0A2M9G7I4_9PROT</name>